<name>A0A8J8NXH4_HALGN</name>
<dbReference type="Gene3D" id="2.20.110.10">
    <property type="entry name" value="Histone H3 K4-specific methyltransferase SET7/9 N-terminal domain"/>
    <property type="match status" value="1"/>
</dbReference>
<dbReference type="PANTHER" id="PTHR23084:SF263">
    <property type="entry name" value="MORN REPEAT-CONTAINING PROTEIN 1"/>
    <property type="match status" value="1"/>
</dbReference>
<evidence type="ECO:0000313" key="3">
    <source>
        <dbReference type="EMBL" id="TNV81924.1"/>
    </source>
</evidence>
<dbReference type="SMART" id="SM00698">
    <property type="entry name" value="MORN"/>
    <property type="match status" value="2"/>
</dbReference>
<evidence type="ECO:0008006" key="5">
    <source>
        <dbReference type="Google" id="ProtNLM"/>
    </source>
</evidence>
<dbReference type="InterPro" id="IPR003409">
    <property type="entry name" value="MORN"/>
</dbReference>
<dbReference type="AlphaFoldDB" id="A0A8J8NXH4"/>
<dbReference type="EMBL" id="RRYP01005566">
    <property type="protein sequence ID" value="TNV81924.1"/>
    <property type="molecule type" value="Genomic_DNA"/>
</dbReference>
<gene>
    <name evidence="3" type="ORF">FGO68_gene669</name>
</gene>
<evidence type="ECO:0000313" key="4">
    <source>
        <dbReference type="Proteomes" id="UP000785679"/>
    </source>
</evidence>
<comment type="caution">
    <text evidence="3">The sequence shown here is derived from an EMBL/GenBank/DDBJ whole genome shotgun (WGS) entry which is preliminary data.</text>
</comment>
<feature type="region of interest" description="Disordered" evidence="2">
    <location>
        <begin position="111"/>
        <end position="130"/>
    </location>
</feature>
<dbReference type="Proteomes" id="UP000785679">
    <property type="component" value="Unassembled WGS sequence"/>
</dbReference>
<dbReference type="Pfam" id="PF02493">
    <property type="entry name" value="MORN"/>
    <property type="match status" value="3"/>
</dbReference>
<dbReference type="OrthoDB" id="282259at2759"/>
<protein>
    <recommendedName>
        <fullName evidence="5">MORN repeat-containing protein</fullName>
    </recommendedName>
</protein>
<proteinExistence type="predicted"/>
<keyword evidence="1" id="KW-0677">Repeat</keyword>
<organism evidence="3 4">
    <name type="scientific">Halteria grandinella</name>
    <dbReference type="NCBI Taxonomy" id="5974"/>
    <lineage>
        <taxon>Eukaryota</taxon>
        <taxon>Sar</taxon>
        <taxon>Alveolata</taxon>
        <taxon>Ciliophora</taxon>
        <taxon>Intramacronucleata</taxon>
        <taxon>Spirotrichea</taxon>
        <taxon>Stichotrichia</taxon>
        <taxon>Sporadotrichida</taxon>
        <taxon>Halteriidae</taxon>
        <taxon>Halteria</taxon>
    </lineage>
</organism>
<sequence length="165" mass="18840">MWSLDDLNMHADINSPVEWATFEGAQRGKWEALGKGVYYGQVVDGKRHGYGFMYCTNTYGRPILYECQWAWGKPIKGRYIKISGTKWETYEGCMDETYSLTGMGSYQDQNGQEYQGGYKQGNKHGQGSLTNVDGTYSEGEWKDDYRVGVHEHYSKEGVLSKTQVH</sequence>
<accession>A0A8J8NXH4</accession>
<evidence type="ECO:0000256" key="1">
    <source>
        <dbReference type="ARBA" id="ARBA00022737"/>
    </source>
</evidence>
<reference evidence="3" key="1">
    <citation type="submission" date="2019-06" db="EMBL/GenBank/DDBJ databases">
        <authorList>
            <person name="Zheng W."/>
        </authorList>
    </citation>
    <scope>NUCLEOTIDE SEQUENCE</scope>
    <source>
        <strain evidence="3">QDHG01</strain>
    </source>
</reference>
<dbReference type="PANTHER" id="PTHR23084">
    <property type="entry name" value="PHOSPHATIDYLINOSITOL-4-PHOSPHATE 5-KINASE RELATED"/>
    <property type="match status" value="1"/>
</dbReference>
<evidence type="ECO:0000256" key="2">
    <source>
        <dbReference type="SAM" id="MobiDB-lite"/>
    </source>
</evidence>
<keyword evidence="4" id="KW-1185">Reference proteome</keyword>
<dbReference type="SUPFAM" id="SSF82185">
    <property type="entry name" value="Histone H3 K4-specific methyltransferase SET7/9 N-terminal domain"/>
    <property type="match status" value="1"/>
</dbReference>